<protein>
    <submittedName>
        <fullName evidence="1">Uncharacterized protein</fullName>
    </submittedName>
</protein>
<dbReference type="AlphaFoldDB" id="A0A0V1G769"/>
<sequence length="37" mass="4439">MLLWILQDVCIELSWRMTEKYAQAVKKPKLLAILQKH</sequence>
<dbReference type="EMBL" id="JYDP01005524">
    <property type="protein sequence ID" value="KRY94134.1"/>
    <property type="molecule type" value="Genomic_DNA"/>
</dbReference>
<reference evidence="1 2" key="1">
    <citation type="submission" date="2015-01" db="EMBL/GenBank/DDBJ databases">
        <title>Evolution of Trichinella species and genotypes.</title>
        <authorList>
            <person name="Korhonen P.K."/>
            <person name="Edoardo P."/>
            <person name="Giuseppe L.R."/>
            <person name="Gasser R.B."/>
        </authorList>
    </citation>
    <scope>NUCLEOTIDE SEQUENCE [LARGE SCALE GENOMIC DNA]</scope>
    <source>
        <strain evidence="1">ISS1029</strain>
    </source>
</reference>
<proteinExistence type="predicted"/>
<dbReference type="Proteomes" id="UP000055024">
    <property type="component" value="Unassembled WGS sequence"/>
</dbReference>
<evidence type="ECO:0000313" key="2">
    <source>
        <dbReference type="Proteomes" id="UP000055024"/>
    </source>
</evidence>
<gene>
    <name evidence="1" type="ORF">T11_7007</name>
</gene>
<comment type="caution">
    <text evidence="1">The sequence shown here is derived from an EMBL/GenBank/DDBJ whole genome shotgun (WGS) entry which is preliminary data.</text>
</comment>
<organism evidence="1 2">
    <name type="scientific">Trichinella zimbabwensis</name>
    <dbReference type="NCBI Taxonomy" id="268475"/>
    <lineage>
        <taxon>Eukaryota</taxon>
        <taxon>Metazoa</taxon>
        <taxon>Ecdysozoa</taxon>
        <taxon>Nematoda</taxon>
        <taxon>Enoplea</taxon>
        <taxon>Dorylaimia</taxon>
        <taxon>Trichinellida</taxon>
        <taxon>Trichinellidae</taxon>
        <taxon>Trichinella</taxon>
    </lineage>
</organism>
<accession>A0A0V1G769</accession>
<keyword evidence="2" id="KW-1185">Reference proteome</keyword>
<evidence type="ECO:0000313" key="1">
    <source>
        <dbReference type="EMBL" id="KRY94134.1"/>
    </source>
</evidence>
<name>A0A0V1G769_9BILA</name>